<dbReference type="Proteomes" id="UP001341840">
    <property type="component" value="Unassembled WGS sequence"/>
</dbReference>
<sequence>MSSIVPNPNQWFVAYHLASDVLSGASVEDIAQKYELNWMLETNESEQVFIPIFNVRKHLVYDADRSEKLASICARRDKEEWEN</sequence>
<protein>
    <submittedName>
        <fullName evidence="1">Uncharacterized protein</fullName>
    </submittedName>
</protein>
<dbReference type="EMBL" id="JASCZI010063344">
    <property type="protein sequence ID" value="MED6141233.1"/>
    <property type="molecule type" value="Genomic_DNA"/>
</dbReference>
<evidence type="ECO:0000313" key="2">
    <source>
        <dbReference type="Proteomes" id="UP001341840"/>
    </source>
</evidence>
<accession>A0ABU6SZR9</accession>
<organism evidence="1 2">
    <name type="scientific">Stylosanthes scabra</name>
    <dbReference type="NCBI Taxonomy" id="79078"/>
    <lineage>
        <taxon>Eukaryota</taxon>
        <taxon>Viridiplantae</taxon>
        <taxon>Streptophyta</taxon>
        <taxon>Embryophyta</taxon>
        <taxon>Tracheophyta</taxon>
        <taxon>Spermatophyta</taxon>
        <taxon>Magnoliopsida</taxon>
        <taxon>eudicotyledons</taxon>
        <taxon>Gunneridae</taxon>
        <taxon>Pentapetalae</taxon>
        <taxon>rosids</taxon>
        <taxon>fabids</taxon>
        <taxon>Fabales</taxon>
        <taxon>Fabaceae</taxon>
        <taxon>Papilionoideae</taxon>
        <taxon>50 kb inversion clade</taxon>
        <taxon>dalbergioids sensu lato</taxon>
        <taxon>Dalbergieae</taxon>
        <taxon>Pterocarpus clade</taxon>
        <taxon>Stylosanthes</taxon>
    </lineage>
</organism>
<keyword evidence="2" id="KW-1185">Reference proteome</keyword>
<reference evidence="1 2" key="1">
    <citation type="journal article" date="2023" name="Plants (Basel)">
        <title>Bridging the Gap: Combining Genomics and Transcriptomics Approaches to Understand Stylosanthes scabra, an Orphan Legume from the Brazilian Caatinga.</title>
        <authorList>
            <person name="Ferreira-Neto J.R.C."/>
            <person name="da Silva M.D."/>
            <person name="Binneck E."/>
            <person name="de Melo N.F."/>
            <person name="da Silva R.H."/>
            <person name="de Melo A.L.T.M."/>
            <person name="Pandolfi V."/>
            <person name="Bustamante F.O."/>
            <person name="Brasileiro-Vidal A.C."/>
            <person name="Benko-Iseppon A.M."/>
        </authorList>
    </citation>
    <scope>NUCLEOTIDE SEQUENCE [LARGE SCALE GENOMIC DNA]</scope>
    <source>
        <tissue evidence="1">Leaves</tissue>
    </source>
</reference>
<comment type="caution">
    <text evidence="1">The sequence shown here is derived from an EMBL/GenBank/DDBJ whole genome shotgun (WGS) entry which is preliminary data.</text>
</comment>
<evidence type="ECO:0000313" key="1">
    <source>
        <dbReference type="EMBL" id="MED6141233.1"/>
    </source>
</evidence>
<proteinExistence type="predicted"/>
<gene>
    <name evidence="1" type="ORF">PIB30_101202</name>
</gene>
<name>A0ABU6SZR9_9FABA</name>